<sequence>MIAGWRGSTPAPFLVRNGKCLLIRRRLQSTDGPRKKKRNRNEAQGSGTNDGLQQAQGGVRKRRFPPCHYLAPSLSFSPIVLTARLFYAGERRGVE</sequence>
<dbReference type="AlphaFoldDB" id="C0PCD3"/>
<reference evidence="2" key="2">
    <citation type="submission" date="2012-06" db="EMBL/GenBank/DDBJ databases">
        <authorList>
            <person name="Yu Y."/>
            <person name="Currie J."/>
            <person name="Lomeli R."/>
            <person name="Angelova A."/>
            <person name="Collura K."/>
            <person name="Wissotski M."/>
            <person name="Campos D."/>
            <person name="Kudrna D."/>
            <person name="Golser W."/>
            <person name="Ashely E."/>
            <person name="Descour A."/>
            <person name="Fernandes J."/>
            <person name="Soderlund C."/>
            <person name="Walbot V."/>
        </authorList>
    </citation>
    <scope>NUCLEOTIDE SEQUENCE</scope>
    <source>
        <strain evidence="2">B73</strain>
    </source>
</reference>
<feature type="compositionally biased region" description="Polar residues" evidence="1">
    <location>
        <begin position="42"/>
        <end position="56"/>
    </location>
</feature>
<reference evidence="2" key="1">
    <citation type="journal article" date="2009" name="PLoS Genet.">
        <title>Sequencing, mapping, and analysis of 27,455 maize full-length cDNAs.</title>
        <authorList>
            <person name="Soderlund C."/>
            <person name="Descour A."/>
            <person name="Kudrna D."/>
            <person name="Bomhoff M."/>
            <person name="Boyd L."/>
            <person name="Currie J."/>
            <person name="Angelova A."/>
            <person name="Collura K."/>
            <person name="Wissotski M."/>
            <person name="Ashley E."/>
            <person name="Morrow D."/>
            <person name="Fernandes J."/>
            <person name="Walbot V."/>
            <person name="Yu Y."/>
        </authorList>
    </citation>
    <scope>NUCLEOTIDE SEQUENCE</scope>
    <source>
        <strain evidence="2">B73</strain>
    </source>
</reference>
<proteinExistence type="evidence at transcript level"/>
<accession>C0PCD3</accession>
<organism evidence="2">
    <name type="scientific">Zea mays</name>
    <name type="common">Maize</name>
    <dbReference type="NCBI Taxonomy" id="4577"/>
    <lineage>
        <taxon>Eukaryota</taxon>
        <taxon>Viridiplantae</taxon>
        <taxon>Streptophyta</taxon>
        <taxon>Embryophyta</taxon>
        <taxon>Tracheophyta</taxon>
        <taxon>Spermatophyta</taxon>
        <taxon>Magnoliopsida</taxon>
        <taxon>Liliopsida</taxon>
        <taxon>Poales</taxon>
        <taxon>Poaceae</taxon>
        <taxon>PACMAD clade</taxon>
        <taxon>Panicoideae</taxon>
        <taxon>Andropogonodae</taxon>
        <taxon>Andropogoneae</taxon>
        <taxon>Tripsacinae</taxon>
        <taxon>Zea</taxon>
    </lineage>
</organism>
<feature type="region of interest" description="Disordered" evidence="1">
    <location>
        <begin position="25"/>
        <end position="59"/>
    </location>
</feature>
<name>C0PCD3_MAIZE</name>
<evidence type="ECO:0000256" key="1">
    <source>
        <dbReference type="SAM" id="MobiDB-lite"/>
    </source>
</evidence>
<dbReference type="EMBL" id="BT065952">
    <property type="protein sequence ID" value="ACN31828.1"/>
    <property type="molecule type" value="mRNA"/>
</dbReference>
<evidence type="ECO:0000313" key="2">
    <source>
        <dbReference type="EMBL" id="ACN31828.1"/>
    </source>
</evidence>
<protein>
    <submittedName>
        <fullName evidence="2">Uncharacterized protein</fullName>
    </submittedName>
</protein>